<feature type="coiled-coil region" evidence="1">
    <location>
        <begin position="303"/>
        <end position="384"/>
    </location>
</feature>
<dbReference type="AlphaFoldDB" id="A0A1G4JG31"/>
<feature type="compositionally biased region" description="Polar residues" evidence="2">
    <location>
        <begin position="441"/>
        <end position="461"/>
    </location>
</feature>
<evidence type="ECO:0000313" key="3">
    <source>
        <dbReference type="EMBL" id="SCU89028.1"/>
    </source>
</evidence>
<keyword evidence="4" id="KW-1185">Reference proteome</keyword>
<feature type="compositionally biased region" description="Acidic residues" evidence="2">
    <location>
        <begin position="423"/>
        <end position="437"/>
    </location>
</feature>
<dbReference type="InterPro" id="IPR013712">
    <property type="entry name" value="MMR1"/>
</dbReference>
<dbReference type="EMBL" id="LT598463">
    <property type="protein sequence ID" value="SCU89028.1"/>
    <property type="molecule type" value="Genomic_DNA"/>
</dbReference>
<reference evidence="3 4" key="1">
    <citation type="submission" date="2016-03" db="EMBL/GenBank/DDBJ databases">
        <authorList>
            <person name="Devillers H."/>
        </authorList>
    </citation>
    <scope>NUCLEOTIDE SEQUENCE [LARGE SCALE GENOMIC DNA]</scope>
    <source>
        <strain evidence="3">CBS 11717</strain>
    </source>
</reference>
<feature type="compositionally biased region" description="Low complexity" evidence="2">
    <location>
        <begin position="213"/>
        <end position="222"/>
    </location>
</feature>
<sequence>MNTPKMNEQLTPKLSPTMMHLDDTIPALNAPSFMCLDDAKAYPLMYRTSLSKLNEKGRQGRGRTSGPETPTRLLRSNSPIRAMLNHAPKMLKPEYMGRPTLFGKNTGSIATPSMILASSKLNFETLQRPVKVTNAKVEEEQPSIEMLEPGVERCKPVRERPGRKHKRGNSTASTTVSGATACESLQEPQMPLKAPLKRGGTNTSSNPGYRFPSENSTASSSSTLDIQEIPAEFAFDTPMDKAEFVLATQNKRDSYMSSVGSTQDDDLGGWFAQYVEEKQSNLALSVLQEKQEETIRADKTVHTEQITMRIKQLEFQINELKLQNDELRHSMTAHRSLQDRYMFEALHDAHREKELTKRDMDRRMKQLEKQVENYKKVIKKLTNKTQTTDVSKSRLSIVSVSTLDGISEADTKDGYEANGNENQDQDDDDDDEQEDNENSDRINTSTIASDINAMEPSSPTRIKNKKPSGFDLKLSLQV</sequence>
<feature type="region of interest" description="Disordered" evidence="2">
    <location>
        <begin position="408"/>
        <end position="478"/>
    </location>
</feature>
<organism evidence="3 4">
    <name type="scientific">Lachancea mirantina</name>
    <dbReference type="NCBI Taxonomy" id="1230905"/>
    <lineage>
        <taxon>Eukaryota</taxon>
        <taxon>Fungi</taxon>
        <taxon>Dikarya</taxon>
        <taxon>Ascomycota</taxon>
        <taxon>Saccharomycotina</taxon>
        <taxon>Saccharomycetes</taxon>
        <taxon>Saccharomycetales</taxon>
        <taxon>Saccharomycetaceae</taxon>
        <taxon>Lachancea</taxon>
    </lineage>
</organism>
<proteinExistence type="predicted"/>
<dbReference type="Proteomes" id="UP000191024">
    <property type="component" value="Chromosome D"/>
</dbReference>
<evidence type="ECO:0000256" key="1">
    <source>
        <dbReference type="SAM" id="Coils"/>
    </source>
</evidence>
<dbReference type="OrthoDB" id="4035554at2759"/>
<feature type="region of interest" description="Disordered" evidence="2">
    <location>
        <begin position="53"/>
        <end position="74"/>
    </location>
</feature>
<accession>A0A1G4JG31</accession>
<evidence type="ECO:0000313" key="4">
    <source>
        <dbReference type="Proteomes" id="UP000191024"/>
    </source>
</evidence>
<dbReference type="Pfam" id="PF08505">
    <property type="entry name" value="MMR1"/>
    <property type="match status" value="2"/>
</dbReference>
<name>A0A1G4JG31_9SACH</name>
<feature type="compositionally biased region" description="Low complexity" evidence="2">
    <location>
        <begin position="170"/>
        <end position="181"/>
    </location>
</feature>
<evidence type="ECO:0000256" key="2">
    <source>
        <dbReference type="SAM" id="MobiDB-lite"/>
    </source>
</evidence>
<feature type="region of interest" description="Disordered" evidence="2">
    <location>
        <begin position="158"/>
        <end position="223"/>
    </location>
</feature>
<keyword evidence="1" id="KW-0175">Coiled coil</keyword>
<protein>
    <submittedName>
        <fullName evidence="3">LAMI_0D12156g1_1</fullName>
    </submittedName>
</protein>
<dbReference type="STRING" id="1230905.A0A1G4JG31"/>
<gene>
    <name evidence="3" type="ORF">LAMI_0D12156G</name>
</gene>